<evidence type="ECO:0000256" key="10">
    <source>
        <dbReference type="RuleBase" id="RU000454"/>
    </source>
</evidence>
<feature type="disulfide bond" evidence="9">
    <location>
        <begin position="274"/>
        <end position="278"/>
    </location>
</feature>
<dbReference type="InterPro" id="IPR033121">
    <property type="entry name" value="PEPTIDASE_A1"/>
</dbReference>
<evidence type="ECO:0000256" key="2">
    <source>
        <dbReference type="ARBA" id="ARBA00022670"/>
    </source>
</evidence>
<keyword evidence="3 11" id="KW-0732">Signal</keyword>
<comment type="similarity">
    <text evidence="1 10">Belongs to the peptidase A1 family.</text>
</comment>
<dbReference type="GO" id="GO:0004190">
    <property type="term" value="F:aspartic-type endopeptidase activity"/>
    <property type="evidence" value="ECO:0007669"/>
    <property type="project" value="UniProtKB-KW"/>
</dbReference>
<evidence type="ECO:0000259" key="12">
    <source>
        <dbReference type="PROSITE" id="PS51767"/>
    </source>
</evidence>
<feature type="active site" evidence="8">
    <location>
        <position position="97"/>
    </location>
</feature>
<keyword evidence="5 10" id="KW-0378">Hydrolase</keyword>
<dbReference type="EMBL" id="AK417442">
    <property type="protein sequence ID" value="BAN20657.1"/>
    <property type="molecule type" value="mRNA"/>
</dbReference>
<dbReference type="GO" id="GO:0006508">
    <property type="term" value="P:proteolysis"/>
    <property type="evidence" value="ECO:0007669"/>
    <property type="project" value="UniProtKB-KW"/>
</dbReference>
<dbReference type="PANTHER" id="PTHR47966">
    <property type="entry name" value="BETA-SITE APP-CLEAVING ENZYME, ISOFORM A-RELATED"/>
    <property type="match status" value="1"/>
</dbReference>
<protein>
    <submittedName>
        <fullName evidence="13">Cathepsin D</fullName>
    </submittedName>
</protein>
<evidence type="ECO:0000256" key="7">
    <source>
        <dbReference type="ARBA" id="ARBA00023180"/>
    </source>
</evidence>
<dbReference type="PROSITE" id="PS00141">
    <property type="entry name" value="ASP_PROTEASE"/>
    <property type="match status" value="2"/>
</dbReference>
<evidence type="ECO:0000256" key="5">
    <source>
        <dbReference type="ARBA" id="ARBA00022801"/>
    </source>
</evidence>
<dbReference type="Gene3D" id="2.60.40.1960">
    <property type="match status" value="1"/>
</dbReference>
<dbReference type="FunFam" id="2.40.70.10:FF:000009">
    <property type="entry name" value="Aspartic proteinase A1"/>
    <property type="match status" value="1"/>
</dbReference>
<dbReference type="Pfam" id="PF07966">
    <property type="entry name" value="A1_Propeptide"/>
    <property type="match status" value="1"/>
</dbReference>
<dbReference type="InterPro" id="IPR001969">
    <property type="entry name" value="Aspartic_peptidase_AS"/>
</dbReference>
<feature type="disulfide bond" evidence="9">
    <location>
        <begin position="110"/>
        <end position="117"/>
    </location>
</feature>
<dbReference type="AlphaFoldDB" id="R4WRW4"/>
<dbReference type="SUPFAM" id="SSF50630">
    <property type="entry name" value="Acid proteases"/>
    <property type="match status" value="1"/>
</dbReference>
<evidence type="ECO:0000313" key="13">
    <source>
        <dbReference type="EMBL" id="BAN20657.1"/>
    </source>
</evidence>
<dbReference type="PRINTS" id="PR00792">
    <property type="entry name" value="PEPSIN"/>
</dbReference>
<dbReference type="FunFam" id="2.40.70.10:FF:000044">
    <property type="entry name" value="Lysosomal aspartic protease"/>
    <property type="match status" value="1"/>
</dbReference>
<feature type="disulfide bond" evidence="9">
    <location>
        <begin position="317"/>
        <end position="354"/>
    </location>
</feature>
<evidence type="ECO:0000256" key="6">
    <source>
        <dbReference type="ARBA" id="ARBA00023157"/>
    </source>
</evidence>
<keyword evidence="2 10" id="KW-0645">Protease</keyword>
<dbReference type="Gene3D" id="2.40.70.10">
    <property type="entry name" value="Acid Proteases"/>
    <property type="match status" value="2"/>
</dbReference>
<feature type="domain" description="Peptidase A1" evidence="12">
    <location>
        <begin position="79"/>
        <end position="395"/>
    </location>
</feature>
<keyword evidence="6 9" id="KW-1015">Disulfide bond</keyword>
<keyword evidence="7" id="KW-0325">Glycoprotein</keyword>
<sequence>MYQIKLNSLFYAFLVLVSLISFEKNVFAEKKLLRVPLTKFKSARRTFQDVGTSVEQVSLKYGLGGPFPEPLSNYLDAQYYGPISLGSPPQSFRVVFDTGSSNLWVPSKKCSTLNIACWVHRKYDSKKSSTYKEDGRKFAIQYGSGSLSGFLSKDTLSVGGTNVKDQVFAEAVNEPGMTFVAAKFDGILGLGYDTISVDNVRPPFYLMIDQKAVEDPIFSFYLNRDPSASPGGEIIFGGSDPAKYDGNFTYVPVTKKGYWQFAMDGLQIGDKQFCKGGCQAIADTGTSLIAGPSAEVTAINQLIGGTPITGGEYMVACDLIPKLPNIDFIINGQKFTLEGKDYILRVSAMGKTICLSGFLGMDIPAPHGPLWILGDVFIGRFYTEFDMGQDRVGFAQARE</sequence>
<proteinExistence type="evidence at transcript level"/>
<dbReference type="GO" id="GO:0005764">
    <property type="term" value="C:lysosome"/>
    <property type="evidence" value="ECO:0007669"/>
    <property type="project" value="TreeGrafter"/>
</dbReference>
<keyword evidence="4 10" id="KW-0064">Aspartyl protease</keyword>
<reference evidence="13" key="1">
    <citation type="journal article" date="2013" name="PLoS ONE">
        <title>Gene expression in gut symbiotic organ of stinkbug affected by extracellular bacterial symbiont.</title>
        <authorList>
            <person name="Futahashi R."/>
            <person name="Tanaka K."/>
            <person name="Tanahashi M."/>
            <person name="Nikoh N."/>
            <person name="Kikuchi Y."/>
            <person name="Lee B.L."/>
            <person name="Fukatsu T."/>
        </authorList>
    </citation>
    <scope>NUCLEOTIDE SEQUENCE</scope>
    <source>
        <tissue evidence="13">Midgut</tissue>
    </source>
</reference>
<dbReference type="InterPro" id="IPR021109">
    <property type="entry name" value="Peptidase_aspartic_dom_sf"/>
</dbReference>
<evidence type="ECO:0000256" key="3">
    <source>
        <dbReference type="ARBA" id="ARBA00022729"/>
    </source>
</evidence>
<dbReference type="MEROPS" id="A01.009"/>
<feature type="chain" id="PRO_5004372656" evidence="11">
    <location>
        <begin position="29"/>
        <end position="399"/>
    </location>
</feature>
<evidence type="ECO:0000256" key="8">
    <source>
        <dbReference type="PIRSR" id="PIRSR601461-1"/>
    </source>
</evidence>
<feature type="active site" evidence="8">
    <location>
        <position position="283"/>
    </location>
</feature>
<evidence type="ECO:0000256" key="1">
    <source>
        <dbReference type="ARBA" id="ARBA00007447"/>
    </source>
</evidence>
<dbReference type="InterPro" id="IPR012848">
    <property type="entry name" value="Aspartic_peptidase_N"/>
</dbReference>
<dbReference type="InterPro" id="IPR001461">
    <property type="entry name" value="Aspartic_peptidase_A1"/>
</dbReference>
<evidence type="ECO:0000256" key="9">
    <source>
        <dbReference type="PIRSR" id="PIRSR601461-2"/>
    </source>
</evidence>
<dbReference type="Pfam" id="PF00026">
    <property type="entry name" value="Asp"/>
    <property type="match status" value="1"/>
</dbReference>
<accession>R4WRW4</accession>
<evidence type="ECO:0000256" key="4">
    <source>
        <dbReference type="ARBA" id="ARBA00022750"/>
    </source>
</evidence>
<dbReference type="PROSITE" id="PS51767">
    <property type="entry name" value="PEPTIDASE_A1"/>
    <property type="match status" value="1"/>
</dbReference>
<name>R4WRW4_RIPPE</name>
<evidence type="ECO:0000256" key="11">
    <source>
        <dbReference type="SAM" id="SignalP"/>
    </source>
</evidence>
<organism evidence="13">
    <name type="scientific">Riptortus pedestris</name>
    <name type="common">Bean bug</name>
    <dbReference type="NCBI Taxonomy" id="329032"/>
    <lineage>
        <taxon>Eukaryota</taxon>
        <taxon>Metazoa</taxon>
        <taxon>Ecdysozoa</taxon>
        <taxon>Arthropoda</taxon>
        <taxon>Hexapoda</taxon>
        <taxon>Insecta</taxon>
        <taxon>Pterygota</taxon>
        <taxon>Neoptera</taxon>
        <taxon>Paraneoptera</taxon>
        <taxon>Hemiptera</taxon>
        <taxon>Heteroptera</taxon>
        <taxon>Panheteroptera</taxon>
        <taxon>Pentatomomorpha</taxon>
        <taxon>Coreoidea</taxon>
        <taxon>Alydidae</taxon>
        <taxon>Riptortus</taxon>
    </lineage>
</organism>
<feature type="signal peptide" evidence="11">
    <location>
        <begin position="1"/>
        <end position="28"/>
    </location>
</feature>
<dbReference type="PANTHER" id="PTHR47966:SF51">
    <property type="entry name" value="BETA-SITE APP-CLEAVING ENZYME, ISOFORM A-RELATED"/>
    <property type="match status" value="1"/>
</dbReference>